<evidence type="ECO:0008006" key="3">
    <source>
        <dbReference type="Google" id="ProtNLM"/>
    </source>
</evidence>
<sequence length="232" mass="26154">MPLDPTNQDPNMTTQDWSIYLNTENYATWSFLMQAKLAKIGALQVVVGPQPKTEEEKNAQKLNKQANTALDQKAYIELLEKMDETHLALTLALTKFISLEYTKSTLSFLSDIRAANQLLVAAKITLDVQVKTLLTLQKLPLLFISFCEVISVGCLQESFTSFLKRLENDAEKNKIKVIAKSAKPKPPATSTKGKPAALAHHTFTEEQIEAEYNFQQMITNPEFKKLQLNQHL</sequence>
<organism evidence="1 2">
    <name type="scientific">Puccinia coronata f. sp. avenae</name>
    <dbReference type="NCBI Taxonomy" id="200324"/>
    <lineage>
        <taxon>Eukaryota</taxon>
        <taxon>Fungi</taxon>
        <taxon>Dikarya</taxon>
        <taxon>Basidiomycota</taxon>
        <taxon>Pucciniomycotina</taxon>
        <taxon>Pucciniomycetes</taxon>
        <taxon>Pucciniales</taxon>
        <taxon>Pucciniaceae</taxon>
        <taxon>Puccinia</taxon>
    </lineage>
</organism>
<reference evidence="1 2" key="1">
    <citation type="submission" date="2017-11" db="EMBL/GenBank/DDBJ databases">
        <title>De novo assembly and phasing of dikaryotic genomes from two isolates of Puccinia coronata f. sp. avenae, the causal agent of oat crown rust.</title>
        <authorList>
            <person name="Miller M.E."/>
            <person name="Zhang Y."/>
            <person name="Omidvar V."/>
            <person name="Sperschneider J."/>
            <person name="Schwessinger B."/>
            <person name="Raley C."/>
            <person name="Palmer J.M."/>
            <person name="Garnica D."/>
            <person name="Upadhyaya N."/>
            <person name="Rathjen J."/>
            <person name="Taylor J.M."/>
            <person name="Park R.F."/>
            <person name="Dodds P.N."/>
            <person name="Hirsch C.D."/>
            <person name="Kianian S.F."/>
            <person name="Figueroa M."/>
        </authorList>
    </citation>
    <scope>NUCLEOTIDE SEQUENCE [LARGE SCALE GENOMIC DNA]</scope>
    <source>
        <strain evidence="1">12SD80</strain>
    </source>
</reference>
<dbReference type="AlphaFoldDB" id="A0A2N5VN96"/>
<comment type="caution">
    <text evidence="1">The sequence shown here is derived from an EMBL/GenBank/DDBJ whole genome shotgun (WGS) entry which is preliminary data.</text>
</comment>
<gene>
    <name evidence="1" type="ORF">PCASD_00320</name>
</gene>
<accession>A0A2N5VN96</accession>
<proteinExistence type="predicted"/>
<protein>
    <recommendedName>
        <fullName evidence="3">DUF4219 domain-containing protein</fullName>
    </recommendedName>
</protein>
<dbReference type="EMBL" id="PGCI01000005">
    <property type="protein sequence ID" value="PLW51461.1"/>
    <property type="molecule type" value="Genomic_DNA"/>
</dbReference>
<evidence type="ECO:0000313" key="1">
    <source>
        <dbReference type="EMBL" id="PLW51461.1"/>
    </source>
</evidence>
<evidence type="ECO:0000313" key="2">
    <source>
        <dbReference type="Proteomes" id="UP000235392"/>
    </source>
</evidence>
<dbReference type="Proteomes" id="UP000235392">
    <property type="component" value="Unassembled WGS sequence"/>
</dbReference>
<name>A0A2N5VN96_9BASI</name>